<name>A0ABX8D4L3_9CELL</name>
<dbReference type="EMBL" id="CP074405">
    <property type="protein sequence ID" value="QVI61406.1"/>
    <property type="molecule type" value="Genomic_DNA"/>
</dbReference>
<reference evidence="3 4" key="1">
    <citation type="submission" date="2021-05" db="EMBL/GenBank/DDBJ databases">
        <title>Novel species in genus Cellulomonas.</title>
        <authorList>
            <person name="Zhang G."/>
        </authorList>
    </citation>
    <scope>NUCLEOTIDE SEQUENCE [LARGE SCALE GENOMIC DNA]</scope>
    <source>
        <strain evidence="4">zg-ZUI222</strain>
    </source>
</reference>
<evidence type="ECO:0000256" key="1">
    <source>
        <dbReference type="SAM" id="MobiDB-lite"/>
    </source>
</evidence>
<keyword evidence="2" id="KW-0812">Transmembrane</keyword>
<proteinExistence type="predicted"/>
<accession>A0ABX8D4L3</accession>
<feature type="region of interest" description="Disordered" evidence="1">
    <location>
        <begin position="96"/>
        <end position="115"/>
    </location>
</feature>
<dbReference type="Proteomes" id="UP000677804">
    <property type="component" value="Chromosome"/>
</dbReference>
<evidence type="ECO:0000256" key="2">
    <source>
        <dbReference type="SAM" id="Phobius"/>
    </source>
</evidence>
<dbReference type="RefSeq" id="WP_207339009.1">
    <property type="nucleotide sequence ID" value="NZ_CP074405.1"/>
</dbReference>
<feature type="transmembrane region" description="Helical" evidence="2">
    <location>
        <begin position="6"/>
        <end position="25"/>
    </location>
</feature>
<sequence length="402" mass="42319">MSDVYALLVVVVGLQLVWLFVRDLGPLGRWRLRRRMIRRLDPHLSPQDRAVAVRHVREIVPVARAPRGFAPLPQGADPAVPTVPVRVAPLGDGRPGEAFLAPGPNDPRAGRLGEGGNRTDVVVGLGPGRALLVACNGRVGAVTRGEVMPAAPDRPVMCRALGGDGTRHVGDVVHAVTAAGPAWRTTFVVGSRRVTDTHVDHDGWAFAIGVMRGDADTELDADRLVDAVLATWRWLPDDPAAPARPAPPDIPDDPCVATVPVAIGGPGGVDVASCLLPAAPTAVDVPGSDDTWTHLYVRLTRGAALVVTSAPSADGRDARTALETPYVHPYGPSVRAVGPVTARATPAGDVLVRTFAVGDGVLRTEARADRAGRTWTWALTRTAHDSGPVPALDGLLASWRWT</sequence>
<keyword evidence="2" id="KW-0472">Membrane</keyword>
<keyword evidence="2" id="KW-1133">Transmembrane helix</keyword>
<evidence type="ECO:0000313" key="3">
    <source>
        <dbReference type="EMBL" id="QVI61406.1"/>
    </source>
</evidence>
<gene>
    <name evidence="3" type="ORF">KG103_13075</name>
</gene>
<evidence type="ECO:0008006" key="5">
    <source>
        <dbReference type="Google" id="ProtNLM"/>
    </source>
</evidence>
<protein>
    <recommendedName>
        <fullName evidence="5">Type VII secretion protein EccE</fullName>
    </recommendedName>
</protein>
<organism evidence="3 4">
    <name type="scientific">Cellulomonas wangleii</name>
    <dbReference type="NCBI Taxonomy" id="2816956"/>
    <lineage>
        <taxon>Bacteria</taxon>
        <taxon>Bacillati</taxon>
        <taxon>Actinomycetota</taxon>
        <taxon>Actinomycetes</taxon>
        <taxon>Micrococcales</taxon>
        <taxon>Cellulomonadaceae</taxon>
        <taxon>Cellulomonas</taxon>
    </lineage>
</organism>
<evidence type="ECO:0000313" key="4">
    <source>
        <dbReference type="Proteomes" id="UP000677804"/>
    </source>
</evidence>
<keyword evidence="4" id="KW-1185">Reference proteome</keyword>